<evidence type="ECO:0000313" key="10">
    <source>
        <dbReference type="Proteomes" id="UP000007564"/>
    </source>
</evidence>
<organism evidence="9 10">
    <name type="scientific">Bordetella bronchiseptica 253</name>
    <dbReference type="NCBI Taxonomy" id="568707"/>
    <lineage>
        <taxon>Bacteria</taxon>
        <taxon>Pseudomonadati</taxon>
        <taxon>Pseudomonadota</taxon>
        <taxon>Betaproteobacteria</taxon>
        <taxon>Burkholderiales</taxon>
        <taxon>Alcaligenaceae</taxon>
        <taxon>Bordetella</taxon>
    </lineage>
</organism>
<dbReference type="InterPro" id="IPR004681">
    <property type="entry name" value="TRAP_DctM"/>
</dbReference>
<feature type="transmembrane region" description="Helical" evidence="7">
    <location>
        <begin position="357"/>
        <end position="378"/>
    </location>
</feature>
<comment type="similarity">
    <text evidence="7">Belongs to the TRAP transporter large permease family.</text>
</comment>
<proteinExistence type="inferred from homology"/>
<feature type="transmembrane region" description="Helical" evidence="7">
    <location>
        <begin position="95"/>
        <end position="125"/>
    </location>
</feature>
<comment type="function">
    <text evidence="7">Part of the tripartite ATP-independent periplasmic (TRAP) transport system.</text>
</comment>
<gene>
    <name evidence="9" type="ORF">BN112_0467</name>
</gene>
<evidence type="ECO:0000256" key="6">
    <source>
        <dbReference type="ARBA" id="ARBA00023136"/>
    </source>
</evidence>
<evidence type="ECO:0000259" key="8">
    <source>
        <dbReference type="Pfam" id="PF06808"/>
    </source>
</evidence>
<dbReference type="PANTHER" id="PTHR33362:SF2">
    <property type="entry name" value="TRAP TRANSPORTER LARGE PERMEASE PROTEIN"/>
    <property type="match status" value="1"/>
</dbReference>
<feature type="transmembrane region" description="Helical" evidence="7">
    <location>
        <begin position="173"/>
        <end position="193"/>
    </location>
</feature>
<comment type="subunit">
    <text evidence="7">The complex comprises the extracytoplasmic solute receptor protein and the two transmembrane proteins.</text>
</comment>
<keyword evidence="6 7" id="KW-0472">Membrane</keyword>
<evidence type="ECO:0000256" key="2">
    <source>
        <dbReference type="ARBA" id="ARBA00022475"/>
    </source>
</evidence>
<keyword evidence="3 7" id="KW-0997">Cell inner membrane</keyword>
<dbReference type="PANTHER" id="PTHR33362">
    <property type="entry name" value="SIALIC ACID TRAP TRANSPORTER PERMEASE PROTEIN SIAT-RELATED"/>
    <property type="match status" value="1"/>
</dbReference>
<feature type="transmembrane region" description="Helical" evidence="7">
    <location>
        <begin position="242"/>
        <end position="258"/>
    </location>
</feature>
<evidence type="ECO:0000256" key="7">
    <source>
        <dbReference type="RuleBase" id="RU369079"/>
    </source>
</evidence>
<feature type="transmembrane region" description="Helical" evidence="7">
    <location>
        <begin position="315"/>
        <end position="345"/>
    </location>
</feature>
<comment type="subcellular location">
    <subcellularLocation>
        <location evidence="1 7">Cell inner membrane</location>
        <topology evidence="1 7">Multi-pass membrane protein</topology>
    </subcellularLocation>
</comment>
<feature type="transmembrane region" description="Helical" evidence="7">
    <location>
        <begin position="6"/>
        <end position="37"/>
    </location>
</feature>
<dbReference type="GO" id="GO:0005886">
    <property type="term" value="C:plasma membrane"/>
    <property type="evidence" value="ECO:0007669"/>
    <property type="project" value="UniProtKB-SubCell"/>
</dbReference>
<name>A0A0C6NZX3_BORBO</name>
<evidence type="ECO:0000313" key="9">
    <source>
        <dbReference type="EMBL" id="CCJ52385.1"/>
    </source>
</evidence>
<dbReference type="InterPro" id="IPR010656">
    <property type="entry name" value="DctM"/>
</dbReference>
<dbReference type="GeneID" id="69601648"/>
<reference evidence="9 10" key="1">
    <citation type="journal article" date="2012" name="BMC Genomics">
        <title>Comparative genomics of the classical Bordetella subspecies: the evolution and exchange of virulence-associated diversity amongst closely related pathogens.</title>
        <authorList>
            <person name="Park J."/>
            <person name="Zhang Y."/>
            <person name="Buboltz A.M."/>
            <person name="Zhang X."/>
            <person name="Schuster S.C."/>
            <person name="Ahuja U."/>
            <person name="Liu M."/>
            <person name="Miller J.F."/>
            <person name="Sebaihia M."/>
            <person name="Bentley S.D."/>
            <person name="Parkhill J."/>
            <person name="Harvill E.T."/>
        </authorList>
    </citation>
    <scope>NUCLEOTIDE SEQUENCE [LARGE SCALE GENOMIC DNA]</scope>
    <source>
        <strain evidence="9 10">253</strain>
    </source>
</reference>
<dbReference type="OrthoDB" id="9777699at2"/>
<evidence type="ECO:0000256" key="1">
    <source>
        <dbReference type="ARBA" id="ARBA00004429"/>
    </source>
</evidence>
<feature type="transmembrane region" description="Helical" evidence="7">
    <location>
        <begin position="398"/>
        <end position="422"/>
    </location>
</feature>
<dbReference type="EMBL" id="HE965806">
    <property type="protein sequence ID" value="CCJ52385.1"/>
    <property type="molecule type" value="Genomic_DNA"/>
</dbReference>
<dbReference type="Proteomes" id="UP000007564">
    <property type="component" value="Chromosome"/>
</dbReference>
<keyword evidence="7" id="KW-0813">Transport</keyword>
<feature type="transmembrane region" description="Helical" evidence="7">
    <location>
        <begin position="278"/>
        <end position="295"/>
    </location>
</feature>
<keyword evidence="5 7" id="KW-1133">Transmembrane helix</keyword>
<feature type="transmembrane region" description="Helical" evidence="7">
    <location>
        <begin position="49"/>
        <end position="71"/>
    </location>
</feature>
<feature type="domain" description="TRAP C4-dicarboxylate transport system permease DctM subunit" evidence="8">
    <location>
        <begin position="10"/>
        <end position="418"/>
    </location>
</feature>
<keyword evidence="4 7" id="KW-0812">Transmembrane</keyword>
<keyword evidence="2" id="KW-1003">Cell membrane</keyword>
<dbReference type="HOGENOM" id="CLU_019824_4_1_4"/>
<sequence length="427" mass="44650">MSTGALFLMGVFTVTVLIDMPIAFGLVLACLAYLAVYDAAPMMVAAQQYVVGLDSFTLLAIPLFILAAQLMNGAGLTQRIVRLCAAIVGDIKGGLAVVAVLACLMFGALSGSGVADVIAIGSLLLPAMARSGYDKGFSCALIGSAGATSTIIPPSIVLIVYGTITDTSVGKLFLAGIIPGILLGASLIVVAIWQARKHNWAGGQPFSWGELRAAAIDALPALMVPVLIIGGIRFGIFTATEAASSAIVYALLVGFFWYRTLSLKSLWESLKSTGEGSASILLLIGASGLFAWVLVAEQVPQALSGLLVDWTDSKIAVLLVLTVVLLLLGTFMEAIPVIIIVAPVVMPVLAHYNIDPVHFGILLSINMAIGANTPPVGVDLMAACKIGGINMMQTLRPLSWMMLAMTAVMLLLTFVPELVLFLPRHVQ</sequence>
<dbReference type="RefSeq" id="WP_003811706.1">
    <property type="nucleotide sequence ID" value="NC_019382.1"/>
</dbReference>
<accession>A0A0C6NZX3</accession>
<evidence type="ECO:0000256" key="3">
    <source>
        <dbReference type="ARBA" id="ARBA00022519"/>
    </source>
</evidence>
<dbReference type="Pfam" id="PF06808">
    <property type="entry name" value="DctM"/>
    <property type="match status" value="1"/>
</dbReference>
<evidence type="ECO:0000256" key="5">
    <source>
        <dbReference type="ARBA" id="ARBA00022989"/>
    </source>
</evidence>
<feature type="transmembrane region" description="Helical" evidence="7">
    <location>
        <begin position="137"/>
        <end position="161"/>
    </location>
</feature>
<protein>
    <recommendedName>
        <fullName evidence="7">TRAP transporter large permease protein</fullName>
    </recommendedName>
</protein>
<dbReference type="KEGG" id="bbh:BN112_0467"/>
<dbReference type="PIRSF" id="PIRSF006066">
    <property type="entry name" value="HI0050"/>
    <property type="match status" value="1"/>
</dbReference>
<dbReference type="GO" id="GO:0022857">
    <property type="term" value="F:transmembrane transporter activity"/>
    <property type="evidence" value="ECO:0007669"/>
    <property type="project" value="UniProtKB-UniRule"/>
</dbReference>
<feature type="transmembrane region" description="Helical" evidence="7">
    <location>
        <begin position="214"/>
        <end position="236"/>
    </location>
</feature>
<evidence type="ECO:0000256" key="4">
    <source>
        <dbReference type="ARBA" id="ARBA00022692"/>
    </source>
</evidence>
<dbReference type="AlphaFoldDB" id="A0A0C6NZX3"/>
<dbReference type="NCBIfam" id="TIGR00786">
    <property type="entry name" value="dctM"/>
    <property type="match status" value="1"/>
</dbReference>